<evidence type="ECO:0000313" key="12">
    <source>
        <dbReference type="WBParaSite" id="PSAMB.scaffold1033size36900.g10422.t1"/>
    </source>
</evidence>
<dbReference type="InterPro" id="IPR002589">
    <property type="entry name" value="Macro_dom"/>
</dbReference>
<evidence type="ECO:0000256" key="4">
    <source>
        <dbReference type="ARBA" id="ARBA00022499"/>
    </source>
</evidence>
<dbReference type="GO" id="GO:0030527">
    <property type="term" value="F:structural constituent of chromatin"/>
    <property type="evidence" value="ECO:0007669"/>
    <property type="project" value="InterPro"/>
</dbReference>
<dbReference type="SMART" id="SM00506">
    <property type="entry name" value="A1pp"/>
    <property type="match status" value="1"/>
</dbReference>
<evidence type="ECO:0000256" key="2">
    <source>
        <dbReference type="ARBA" id="ARBA00004286"/>
    </source>
</evidence>
<feature type="compositionally biased region" description="Low complexity" evidence="9">
    <location>
        <begin position="153"/>
        <end position="169"/>
    </location>
</feature>
<dbReference type="InterPro" id="IPR007125">
    <property type="entry name" value="H2A/H2B/H3"/>
</dbReference>
<dbReference type="InterPro" id="IPR032454">
    <property type="entry name" value="Histone_H2A_C"/>
</dbReference>
<feature type="region of interest" description="Disordered" evidence="9">
    <location>
        <begin position="1"/>
        <end position="22"/>
    </location>
</feature>
<dbReference type="AlphaFoldDB" id="A0A914UI17"/>
<dbReference type="FunFam" id="3.40.220.10:FF:000002">
    <property type="entry name" value="Core histone macro-H2A"/>
    <property type="match status" value="1"/>
</dbReference>
<dbReference type="Pfam" id="PF16211">
    <property type="entry name" value="Histone_H2A_C"/>
    <property type="match status" value="1"/>
</dbReference>
<accession>A0A914UI17</accession>
<feature type="compositionally biased region" description="Basic residues" evidence="9">
    <location>
        <begin position="143"/>
        <end position="152"/>
    </location>
</feature>
<organism evidence="11 12">
    <name type="scientific">Plectus sambesii</name>
    <dbReference type="NCBI Taxonomy" id="2011161"/>
    <lineage>
        <taxon>Eukaryota</taxon>
        <taxon>Metazoa</taxon>
        <taxon>Ecdysozoa</taxon>
        <taxon>Nematoda</taxon>
        <taxon>Chromadorea</taxon>
        <taxon>Plectida</taxon>
        <taxon>Plectina</taxon>
        <taxon>Plectoidea</taxon>
        <taxon>Plectidae</taxon>
        <taxon>Plectus</taxon>
    </lineage>
</organism>
<dbReference type="Proteomes" id="UP000887566">
    <property type="component" value="Unplaced"/>
</dbReference>
<name>A0A914UI17_9BILA</name>
<feature type="compositionally biased region" description="Low complexity" evidence="9">
    <location>
        <begin position="125"/>
        <end position="142"/>
    </location>
</feature>
<keyword evidence="6" id="KW-0238">DNA-binding</keyword>
<dbReference type="Gene3D" id="3.40.220.10">
    <property type="entry name" value="Leucine Aminopeptidase, subunit E, domain 1"/>
    <property type="match status" value="1"/>
</dbReference>
<dbReference type="InterPro" id="IPR009072">
    <property type="entry name" value="Histone-fold"/>
</dbReference>
<evidence type="ECO:0000313" key="11">
    <source>
        <dbReference type="Proteomes" id="UP000887566"/>
    </source>
</evidence>
<comment type="subcellular location">
    <subcellularLocation>
        <location evidence="2">Chromosome</location>
    </subcellularLocation>
    <subcellularLocation>
        <location evidence="1">Nucleus</location>
    </subcellularLocation>
</comment>
<dbReference type="Gene3D" id="1.10.20.10">
    <property type="entry name" value="Histone, subunit A"/>
    <property type="match status" value="1"/>
</dbReference>
<dbReference type="CDD" id="cd00074">
    <property type="entry name" value="HFD_H2A"/>
    <property type="match status" value="1"/>
</dbReference>
<feature type="region of interest" description="Disordered" evidence="9">
    <location>
        <begin position="124"/>
        <end position="173"/>
    </location>
</feature>
<evidence type="ECO:0000256" key="8">
    <source>
        <dbReference type="ARBA" id="ARBA00023269"/>
    </source>
</evidence>
<dbReference type="GO" id="GO:0046982">
    <property type="term" value="F:protein heterodimerization activity"/>
    <property type="evidence" value="ECO:0007669"/>
    <property type="project" value="InterPro"/>
</dbReference>
<dbReference type="GO" id="GO:0000786">
    <property type="term" value="C:nucleosome"/>
    <property type="evidence" value="ECO:0007669"/>
    <property type="project" value="UniProtKB-KW"/>
</dbReference>
<reference evidence="12" key="1">
    <citation type="submission" date="2022-11" db="UniProtKB">
        <authorList>
            <consortium name="WormBaseParasite"/>
        </authorList>
    </citation>
    <scope>IDENTIFICATION</scope>
</reference>
<evidence type="ECO:0000256" key="7">
    <source>
        <dbReference type="ARBA" id="ARBA00023242"/>
    </source>
</evidence>
<dbReference type="SUPFAM" id="SSF52949">
    <property type="entry name" value="Macro domain-like"/>
    <property type="match status" value="1"/>
</dbReference>
<keyword evidence="5" id="KW-0156">Chromatin regulator</keyword>
<dbReference type="PRINTS" id="PR00620">
    <property type="entry name" value="HISTONEH2A"/>
</dbReference>
<keyword evidence="3" id="KW-0158">Chromosome</keyword>
<evidence type="ECO:0000256" key="3">
    <source>
        <dbReference type="ARBA" id="ARBA00022454"/>
    </source>
</evidence>
<dbReference type="PROSITE" id="PS51154">
    <property type="entry name" value="MACRO"/>
    <property type="match status" value="1"/>
</dbReference>
<keyword evidence="7" id="KW-0539">Nucleus</keyword>
<evidence type="ECO:0000256" key="5">
    <source>
        <dbReference type="ARBA" id="ARBA00022853"/>
    </source>
</evidence>
<keyword evidence="4" id="KW-1017">Isopeptide bond</keyword>
<evidence type="ECO:0000259" key="10">
    <source>
        <dbReference type="PROSITE" id="PS51154"/>
    </source>
</evidence>
<proteinExistence type="predicted"/>
<dbReference type="SMART" id="SM00414">
    <property type="entry name" value="H2A"/>
    <property type="match status" value="1"/>
</dbReference>
<sequence length="365" mass="38332">MARTGAKTGPNRAGGSKRMSSSARAGLTFPLGRVRTKLKKTLGKGRRLTWGAAAYTTAVMEYLSAEVLEIAGNVARDFKVRRMTPRHILLAVHNDQELAQLLKDVTMPSSGVLPFIHQNLLPKGKQTATTSASTSPAATSASAKKRPAKAAKPKPVAAKKPAPVAKQASVQKAKGGSTLLNEKTLARSGVKLSVIQGDITDIACDALVNPTDSSFSLSGQVGSHLAKVGGPAFTQIVQKAVAAGKKIDTTEAVITEGAGFGASFVVHCNGPKWNQGNAAEAISQLQTTVQSCLNVADSKKLKSIAFPSIGSGVGKFPKQTAAETILRSLDAYFSETNKTTVKHVFFVLHDKESVDVYVTELAKLA</sequence>
<evidence type="ECO:0000256" key="6">
    <source>
        <dbReference type="ARBA" id="ARBA00023125"/>
    </source>
</evidence>
<dbReference type="Pfam" id="PF00125">
    <property type="entry name" value="Histone"/>
    <property type="match status" value="1"/>
</dbReference>
<dbReference type="GO" id="GO:0006325">
    <property type="term" value="P:chromatin organization"/>
    <property type="evidence" value="ECO:0007669"/>
    <property type="project" value="UniProtKB-KW"/>
</dbReference>
<keyword evidence="8" id="KW-0544">Nucleosome core</keyword>
<evidence type="ECO:0000256" key="9">
    <source>
        <dbReference type="SAM" id="MobiDB-lite"/>
    </source>
</evidence>
<dbReference type="WBParaSite" id="PSAMB.scaffold1033size36900.g10422.t1">
    <property type="protein sequence ID" value="PSAMB.scaffold1033size36900.g10422.t1"/>
    <property type="gene ID" value="PSAMB.scaffold1033size36900.g10422"/>
</dbReference>
<dbReference type="GO" id="GO:0005634">
    <property type="term" value="C:nucleus"/>
    <property type="evidence" value="ECO:0007669"/>
    <property type="project" value="UniProtKB-SubCell"/>
</dbReference>
<dbReference type="PANTHER" id="PTHR23430">
    <property type="entry name" value="HISTONE H2A"/>
    <property type="match status" value="1"/>
</dbReference>
<dbReference type="SUPFAM" id="SSF47113">
    <property type="entry name" value="Histone-fold"/>
    <property type="match status" value="1"/>
</dbReference>
<dbReference type="Pfam" id="PF01661">
    <property type="entry name" value="Macro"/>
    <property type="match status" value="1"/>
</dbReference>
<dbReference type="InterPro" id="IPR043472">
    <property type="entry name" value="Macro_dom-like"/>
</dbReference>
<dbReference type="GO" id="GO:0003677">
    <property type="term" value="F:DNA binding"/>
    <property type="evidence" value="ECO:0007669"/>
    <property type="project" value="UniProtKB-KW"/>
</dbReference>
<evidence type="ECO:0000256" key="1">
    <source>
        <dbReference type="ARBA" id="ARBA00004123"/>
    </source>
</evidence>
<feature type="domain" description="Macro" evidence="10">
    <location>
        <begin position="179"/>
        <end position="365"/>
    </location>
</feature>
<keyword evidence="11" id="KW-1185">Reference proteome</keyword>
<protein>
    <submittedName>
        <fullName evidence="12">Macro domain-containing protein</fullName>
    </submittedName>
</protein>
<dbReference type="InterPro" id="IPR002119">
    <property type="entry name" value="Histone_H2A"/>
</dbReference>